<dbReference type="GO" id="GO:0016020">
    <property type="term" value="C:membrane"/>
    <property type="evidence" value="ECO:0007669"/>
    <property type="project" value="UniProtKB-SubCell"/>
</dbReference>
<keyword evidence="8" id="KW-0408">Iron</keyword>
<keyword evidence="11" id="KW-0275">Fatty acid biosynthesis</keyword>
<dbReference type="Pfam" id="PF00487">
    <property type="entry name" value="FA_desaturase"/>
    <property type="match status" value="1"/>
</dbReference>
<keyword evidence="9" id="KW-0443">Lipid metabolism</keyword>
<dbReference type="InterPro" id="IPR015876">
    <property type="entry name" value="Acyl-CoA_DS"/>
</dbReference>
<protein>
    <submittedName>
        <fullName evidence="14">Stearoyl-CoA desaturase (Delta-9 desaturase)</fullName>
    </submittedName>
</protein>
<dbReference type="OrthoDB" id="9768289at2"/>
<evidence type="ECO:0000256" key="7">
    <source>
        <dbReference type="ARBA" id="ARBA00023002"/>
    </source>
</evidence>
<reference evidence="15" key="1">
    <citation type="submission" date="2016-10" db="EMBL/GenBank/DDBJ databases">
        <authorList>
            <person name="Varghese N."/>
            <person name="Submissions S."/>
        </authorList>
    </citation>
    <scope>NUCLEOTIDE SEQUENCE [LARGE SCALE GENOMIC DNA]</scope>
    <source>
        <strain evidence="15">DSM 15363</strain>
    </source>
</reference>
<organism evidence="14 15">
    <name type="scientific">Winogradskyella thalassocola</name>
    <dbReference type="NCBI Taxonomy" id="262004"/>
    <lineage>
        <taxon>Bacteria</taxon>
        <taxon>Pseudomonadati</taxon>
        <taxon>Bacteroidota</taxon>
        <taxon>Flavobacteriia</taxon>
        <taxon>Flavobacteriales</taxon>
        <taxon>Flavobacteriaceae</taxon>
        <taxon>Winogradskyella</taxon>
    </lineage>
</organism>
<feature type="transmembrane region" description="Helical" evidence="12">
    <location>
        <begin position="20"/>
        <end position="39"/>
    </location>
</feature>
<dbReference type="EMBL" id="FNCZ01000007">
    <property type="protein sequence ID" value="SDI10522.1"/>
    <property type="molecule type" value="Genomic_DNA"/>
</dbReference>
<dbReference type="AlphaFoldDB" id="A0A1G8HVF1"/>
<keyword evidence="10 12" id="KW-0472">Membrane</keyword>
<feature type="domain" description="Fatty acid desaturase" evidence="13">
    <location>
        <begin position="48"/>
        <end position="256"/>
    </location>
</feature>
<evidence type="ECO:0000256" key="12">
    <source>
        <dbReference type="SAM" id="Phobius"/>
    </source>
</evidence>
<evidence type="ECO:0000259" key="13">
    <source>
        <dbReference type="Pfam" id="PF00487"/>
    </source>
</evidence>
<accession>A0A1G8HVF1</accession>
<evidence type="ECO:0000256" key="6">
    <source>
        <dbReference type="ARBA" id="ARBA00022989"/>
    </source>
</evidence>
<dbReference type="PANTHER" id="PTHR11351">
    <property type="entry name" value="ACYL-COA DESATURASE"/>
    <property type="match status" value="1"/>
</dbReference>
<evidence type="ECO:0000256" key="5">
    <source>
        <dbReference type="ARBA" id="ARBA00022832"/>
    </source>
</evidence>
<keyword evidence="3" id="KW-0444">Lipid biosynthesis</keyword>
<dbReference type="Proteomes" id="UP000199492">
    <property type="component" value="Unassembled WGS sequence"/>
</dbReference>
<evidence type="ECO:0000313" key="15">
    <source>
        <dbReference type="Proteomes" id="UP000199492"/>
    </source>
</evidence>
<evidence type="ECO:0000256" key="4">
    <source>
        <dbReference type="ARBA" id="ARBA00022692"/>
    </source>
</evidence>
<evidence type="ECO:0000256" key="8">
    <source>
        <dbReference type="ARBA" id="ARBA00023004"/>
    </source>
</evidence>
<evidence type="ECO:0000256" key="3">
    <source>
        <dbReference type="ARBA" id="ARBA00022516"/>
    </source>
</evidence>
<evidence type="ECO:0000256" key="9">
    <source>
        <dbReference type="ARBA" id="ARBA00023098"/>
    </source>
</evidence>
<proteinExistence type="inferred from homology"/>
<name>A0A1G8HVF1_9FLAO</name>
<comment type="similarity">
    <text evidence="2">Belongs to the fatty acid desaturase type 2 family.</text>
</comment>
<dbReference type="RefSeq" id="WP_092469387.1">
    <property type="nucleotide sequence ID" value="NZ_FNCZ01000007.1"/>
</dbReference>
<evidence type="ECO:0000313" key="14">
    <source>
        <dbReference type="EMBL" id="SDI10522.1"/>
    </source>
</evidence>
<dbReference type="STRING" id="262004.SAMN04489796_10758"/>
<evidence type="ECO:0000256" key="11">
    <source>
        <dbReference type="ARBA" id="ARBA00023160"/>
    </source>
</evidence>
<dbReference type="PANTHER" id="PTHR11351:SF31">
    <property type="entry name" value="DESATURASE 1, ISOFORM A-RELATED"/>
    <property type="match status" value="1"/>
</dbReference>
<feature type="transmembrane region" description="Helical" evidence="12">
    <location>
        <begin position="161"/>
        <end position="186"/>
    </location>
</feature>
<evidence type="ECO:0000256" key="2">
    <source>
        <dbReference type="ARBA" id="ARBA00008749"/>
    </source>
</evidence>
<keyword evidence="6 12" id="KW-1133">Transmembrane helix</keyword>
<feature type="transmembrane region" description="Helical" evidence="12">
    <location>
        <begin position="78"/>
        <end position="96"/>
    </location>
</feature>
<dbReference type="InterPro" id="IPR005804">
    <property type="entry name" value="FA_desaturase_dom"/>
</dbReference>
<gene>
    <name evidence="14" type="ORF">SAMN04489796_10758</name>
</gene>
<keyword evidence="15" id="KW-1185">Reference proteome</keyword>
<dbReference type="GO" id="GO:0016717">
    <property type="term" value="F:oxidoreductase activity, acting on paired donors, with oxidation of a pair of donors resulting in the reduction of molecular oxygen to two molecules of water"/>
    <property type="evidence" value="ECO:0007669"/>
    <property type="project" value="InterPro"/>
</dbReference>
<evidence type="ECO:0000256" key="1">
    <source>
        <dbReference type="ARBA" id="ARBA00004141"/>
    </source>
</evidence>
<dbReference type="GO" id="GO:0006633">
    <property type="term" value="P:fatty acid biosynthetic process"/>
    <property type="evidence" value="ECO:0007669"/>
    <property type="project" value="UniProtKB-KW"/>
</dbReference>
<evidence type="ECO:0000256" key="10">
    <source>
        <dbReference type="ARBA" id="ARBA00023136"/>
    </source>
</evidence>
<sequence length="297" mass="35147">MNNKLKTNVGKITFSWKKCIWLYLMILPTFFIEFSKITIEDIGLNIILLFLTVGIGHSVGLHRGIIHKSYKTSKFFKNLSLYLFVLTGLGSPISWLKQHYYRDYWQNRKDCPKYFQYNHSLSTDYWWNLHLSFEPNNINRYHIPKVDLNDPMMRWLNKTWYLHYIIFMLILSIFIGINSMLIATCLRTSIIILGHWYIGYASHKYGYSRYTIQNADESGFNDVILGLISFGEGFHNNHHSHPTSAKFSMKWYEIDFGWSIIWLLSKAKIITEVKSQRGNLKSTAILHKTLNWKLPRI</sequence>
<keyword evidence="4 12" id="KW-0812">Transmembrane</keyword>
<feature type="transmembrane region" description="Helical" evidence="12">
    <location>
        <begin position="45"/>
        <end position="66"/>
    </location>
</feature>
<keyword evidence="5" id="KW-0276">Fatty acid metabolism</keyword>
<keyword evidence="7" id="KW-0560">Oxidoreductase</keyword>
<comment type="subcellular location">
    <subcellularLocation>
        <location evidence="1">Membrane</location>
        <topology evidence="1">Multi-pass membrane protein</topology>
    </subcellularLocation>
</comment>